<dbReference type="EMBL" id="HACM01005293">
    <property type="protein sequence ID" value="CRZ05735.1"/>
    <property type="molecule type" value="Transcribed_RNA"/>
</dbReference>
<proteinExistence type="predicted"/>
<reference evidence="2" key="1">
    <citation type="submission" date="2015-04" db="EMBL/GenBank/DDBJ databases">
        <title>The genome sequence of the plant pathogenic Rhizarian Plasmodiophora brassicae reveals insights in its biotrophic life cycle and the origin of chitin synthesis.</title>
        <authorList>
            <person name="Schwelm A."/>
            <person name="Fogelqvist J."/>
            <person name="Knaust A."/>
            <person name="Julke S."/>
            <person name="Lilja T."/>
            <person name="Dhandapani V."/>
            <person name="Bonilla-Rosso G."/>
            <person name="Karlsson M."/>
            <person name="Shevchenko A."/>
            <person name="Choi S.R."/>
            <person name="Kim H.G."/>
            <person name="Park J.Y."/>
            <person name="Lim Y.P."/>
            <person name="Ludwig-Muller J."/>
            <person name="Dixelius C."/>
        </authorList>
    </citation>
    <scope>NUCLEOTIDE SEQUENCE</scope>
    <source>
        <tissue evidence="2">Potato root galls</tissue>
    </source>
</reference>
<sequence length="231" mass="25991">MIPSLLLIVGAMALFALASSRELPQTGCSTGTTVSWHNRPQIGVHPLVHRHQDRELTESRNDNHQLSNEIRCPDETGLEPIDTKIMEFLESKKIDEVVQQWADRISGRVDELSESLTISNDQKLGTPFPKIIVEAIFVFSIKHNLLEMFFKTLALTANKMTKGQIEEIVNELIVSIAQYLDDPSESLEILTAPTDERKFPPNEDRFFGYDCASPVISILLMKCVAGGLQWQ</sequence>
<name>A0A0H5QUY8_9EUKA</name>
<accession>A0A0H5QUY8</accession>
<feature type="chain" id="PRO_5005222819" evidence="1">
    <location>
        <begin position="21"/>
        <end position="231"/>
    </location>
</feature>
<keyword evidence="1" id="KW-0732">Signal</keyword>
<evidence type="ECO:0000256" key="1">
    <source>
        <dbReference type="SAM" id="SignalP"/>
    </source>
</evidence>
<evidence type="ECO:0000313" key="2">
    <source>
        <dbReference type="EMBL" id="CRZ05735.1"/>
    </source>
</evidence>
<protein>
    <submittedName>
        <fullName evidence="2">Uncharacterized protein</fullName>
    </submittedName>
</protein>
<feature type="signal peptide" evidence="1">
    <location>
        <begin position="1"/>
        <end position="20"/>
    </location>
</feature>
<dbReference type="AlphaFoldDB" id="A0A0H5QUY8"/>
<organism evidence="2">
    <name type="scientific">Spongospora subterranea</name>
    <dbReference type="NCBI Taxonomy" id="70186"/>
    <lineage>
        <taxon>Eukaryota</taxon>
        <taxon>Sar</taxon>
        <taxon>Rhizaria</taxon>
        <taxon>Endomyxa</taxon>
        <taxon>Phytomyxea</taxon>
        <taxon>Plasmodiophorida</taxon>
        <taxon>Plasmodiophoridae</taxon>
        <taxon>Spongospora</taxon>
    </lineage>
</organism>